<dbReference type="KEGG" id="lri:NCTC12151_01122"/>
<sequence length="319" mass="35616">MTVPSVVVIATDGFSPFHFSVPCTIFGSTLPHEKLFDLKVCAQTPGIVRSTLGLTLNAEQGIEALAQADIIVIPFWPHPEEKPDPALLAALTEAHRRGACTVGLCLGTYVLAYAGLLAHRRAATHWEYEQDFSQRFPDIQLDTNALYVDDGDIITSAGTAAGLDCCLHIVRQRYGSVVANRIARRMVIPPHREGGQAQFIERPLLSSTKDIRINALLDFLKDNLAQNHQLDTLAARAMMSRRTLTRQFHLATGMSIGEWLTVERLQRSHTLLESTSRTVETIAQDVGFASPVSFRQRFKERYRVSPSEWRKTFQGKTFE</sequence>
<name>A0A2X4UFD4_9GAMM</name>
<keyword evidence="6" id="KW-1185">Reference proteome</keyword>
<evidence type="ECO:0000259" key="4">
    <source>
        <dbReference type="PROSITE" id="PS01124"/>
    </source>
</evidence>
<keyword evidence="3" id="KW-0804">Transcription</keyword>
<organism evidence="5 6">
    <name type="scientific">Leminorella richardii</name>
    <dbReference type="NCBI Taxonomy" id="158841"/>
    <lineage>
        <taxon>Bacteria</taxon>
        <taxon>Pseudomonadati</taxon>
        <taxon>Pseudomonadota</taxon>
        <taxon>Gammaproteobacteria</taxon>
        <taxon>Enterobacterales</taxon>
        <taxon>Budviciaceae</taxon>
        <taxon>Leminorella</taxon>
    </lineage>
</organism>
<dbReference type="InterPro" id="IPR052158">
    <property type="entry name" value="INH-QAR"/>
</dbReference>
<evidence type="ECO:0000313" key="6">
    <source>
        <dbReference type="Proteomes" id="UP000249005"/>
    </source>
</evidence>
<dbReference type="SMART" id="SM00342">
    <property type="entry name" value="HTH_ARAC"/>
    <property type="match status" value="1"/>
</dbReference>
<evidence type="ECO:0000256" key="3">
    <source>
        <dbReference type="ARBA" id="ARBA00023163"/>
    </source>
</evidence>
<evidence type="ECO:0000256" key="2">
    <source>
        <dbReference type="ARBA" id="ARBA00023125"/>
    </source>
</evidence>
<accession>A0A2X4UFD4</accession>
<keyword evidence="2" id="KW-0238">DNA-binding</keyword>
<dbReference type="SUPFAM" id="SSF46689">
    <property type="entry name" value="Homeodomain-like"/>
    <property type="match status" value="2"/>
</dbReference>
<dbReference type="Pfam" id="PF01965">
    <property type="entry name" value="DJ-1_PfpI"/>
    <property type="match status" value="1"/>
</dbReference>
<evidence type="ECO:0000256" key="1">
    <source>
        <dbReference type="ARBA" id="ARBA00023015"/>
    </source>
</evidence>
<keyword evidence="1" id="KW-0805">Transcription regulation</keyword>
<dbReference type="RefSeq" id="WP_111739665.1">
    <property type="nucleotide sequence ID" value="NZ_LR698987.1"/>
</dbReference>
<gene>
    <name evidence="5" type="primary">rob_2</name>
    <name evidence="5" type="ORF">NCTC12151_01122</name>
</gene>
<protein>
    <submittedName>
        <fullName evidence="5">Right origin-binding protein</fullName>
    </submittedName>
</protein>
<dbReference type="OrthoDB" id="9803764at2"/>
<dbReference type="PROSITE" id="PS00041">
    <property type="entry name" value="HTH_ARAC_FAMILY_1"/>
    <property type="match status" value="1"/>
</dbReference>
<dbReference type="AlphaFoldDB" id="A0A2X4UFD4"/>
<dbReference type="InterPro" id="IPR002818">
    <property type="entry name" value="DJ-1/PfpI"/>
</dbReference>
<dbReference type="InterPro" id="IPR018062">
    <property type="entry name" value="HTH_AraC-typ_CS"/>
</dbReference>
<dbReference type="InterPro" id="IPR009057">
    <property type="entry name" value="Homeodomain-like_sf"/>
</dbReference>
<dbReference type="GO" id="GO:0043565">
    <property type="term" value="F:sequence-specific DNA binding"/>
    <property type="evidence" value="ECO:0007669"/>
    <property type="project" value="InterPro"/>
</dbReference>
<evidence type="ECO:0000313" key="5">
    <source>
        <dbReference type="EMBL" id="SQI37379.1"/>
    </source>
</evidence>
<dbReference type="InterPro" id="IPR018060">
    <property type="entry name" value="HTH_AraC"/>
</dbReference>
<proteinExistence type="predicted"/>
<feature type="domain" description="HTH araC/xylS-type" evidence="4">
    <location>
        <begin position="214"/>
        <end position="312"/>
    </location>
</feature>
<dbReference type="Gene3D" id="1.10.10.60">
    <property type="entry name" value="Homeodomain-like"/>
    <property type="match status" value="2"/>
</dbReference>
<dbReference type="Pfam" id="PF12833">
    <property type="entry name" value="HTH_18"/>
    <property type="match status" value="1"/>
</dbReference>
<dbReference type="GO" id="GO:0003700">
    <property type="term" value="F:DNA-binding transcription factor activity"/>
    <property type="evidence" value="ECO:0007669"/>
    <property type="project" value="InterPro"/>
</dbReference>
<dbReference type="SUPFAM" id="SSF52317">
    <property type="entry name" value="Class I glutamine amidotransferase-like"/>
    <property type="match status" value="1"/>
</dbReference>
<dbReference type="CDD" id="cd03137">
    <property type="entry name" value="GATase1_AraC_1"/>
    <property type="match status" value="1"/>
</dbReference>
<dbReference type="Gene3D" id="3.40.50.880">
    <property type="match status" value="1"/>
</dbReference>
<dbReference type="PANTHER" id="PTHR43130:SF3">
    <property type="entry name" value="HTH-TYPE TRANSCRIPTIONAL REGULATOR RV1931C"/>
    <property type="match status" value="1"/>
</dbReference>
<dbReference type="EMBL" id="LS483470">
    <property type="protein sequence ID" value="SQI37379.1"/>
    <property type="molecule type" value="Genomic_DNA"/>
</dbReference>
<reference evidence="5 6" key="1">
    <citation type="submission" date="2018-06" db="EMBL/GenBank/DDBJ databases">
        <authorList>
            <consortium name="Pathogen Informatics"/>
            <person name="Doyle S."/>
        </authorList>
    </citation>
    <scope>NUCLEOTIDE SEQUENCE [LARGE SCALE GENOMIC DNA]</scope>
    <source>
        <strain evidence="5 6">NCTC12151</strain>
    </source>
</reference>
<dbReference type="InterPro" id="IPR029062">
    <property type="entry name" value="Class_I_gatase-like"/>
</dbReference>
<dbReference type="PROSITE" id="PS01124">
    <property type="entry name" value="HTH_ARAC_FAMILY_2"/>
    <property type="match status" value="1"/>
</dbReference>
<dbReference type="PANTHER" id="PTHR43130">
    <property type="entry name" value="ARAC-FAMILY TRANSCRIPTIONAL REGULATOR"/>
    <property type="match status" value="1"/>
</dbReference>
<dbReference type="Proteomes" id="UP000249005">
    <property type="component" value="Chromosome 1"/>
</dbReference>